<dbReference type="Proteomes" id="UP000565441">
    <property type="component" value="Unassembled WGS sequence"/>
</dbReference>
<gene>
    <name evidence="7" type="ORF">D9615_002612</name>
</gene>
<keyword evidence="3 6" id="KW-0812">Transmembrane</keyword>
<evidence type="ECO:0000256" key="6">
    <source>
        <dbReference type="SAM" id="Phobius"/>
    </source>
</evidence>
<comment type="subcellular location">
    <subcellularLocation>
        <location evidence="1">Membrane</location>
        <topology evidence="1">Multi-pass membrane protein</topology>
    </subcellularLocation>
</comment>
<feature type="transmembrane region" description="Helical" evidence="6">
    <location>
        <begin position="153"/>
        <end position="172"/>
    </location>
</feature>
<protein>
    <recommendedName>
        <fullName evidence="9">Major facilitator superfamily (MFS) profile domain-containing protein</fullName>
    </recommendedName>
</protein>
<evidence type="ECO:0008006" key="9">
    <source>
        <dbReference type="Google" id="ProtNLM"/>
    </source>
</evidence>
<dbReference type="Gene3D" id="1.20.1250.20">
    <property type="entry name" value="MFS general substrate transporter like domains"/>
    <property type="match status" value="1"/>
</dbReference>
<keyword evidence="8" id="KW-1185">Reference proteome</keyword>
<evidence type="ECO:0000256" key="1">
    <source>
        <dbReference type="ARBA" id="ARBA00004141"/>
    </source>
</evidence>
<dbReference type="OrthoDB" id="2962993at2759"/>
<dbReference type="GO" id="GO:0016020">
    <property type="term" value="C:membrane"/>
    <property type="evidence" value="ECO:0007669"/>
    <property type="project" value="UniProtKB-SubCell"/>
</dbReference>
<dbReference type="AlphaFoldDB" id="A0A8H5HN77"/>
<dbReference type="PANTHER" id="PTHR43791:SF19">
    <property type="entry name" value="TRANSPORTER, PUTATIVE (AFU_ORTHOLOGUE AFUA_1G01812)-RELATED"/>
    <property type="match status" value="1"/>
</dbReference>
<feature type="transmembrane region" description="Helical" evidence="6">
    <location>
        <begin position="126"/>
        <end position="146"/>
    </location>
</feature>
<feature type="transmembrane region" description="Helical" evidence="6">
    <location>
        <begin position="94"/>
        <end position="114"/>
    </location>
</feature>
<dbReference type="Pfam" id="PF07690">
    <property type="entry name" value="MFS_1"/>
    <property type="match status" value="1"/>
</dbReference>
<proteinExistence type="predicted"/>
<evidence type="ECO:0000256" key="2">
    <source>
        <dbReference type="ARBA" id="ARBA00022448"/>
    </source>
</evidence>
<accession>A0A8H5HN77</accession>
<keyword evidence="5 6" id="KW-0472">Membrane</keyword>
<evidence type="ECO:0000256" key="4">
    <source>
        <dbReference type="ARBA" id="ARBA00022989"/>
    </source>
</evidence>
<organism evidence="7 8">
    <name type="scientific">Tricholomella constricta</name>
    <dbReference type="NCBI Taxonomy" id="117010"/>
    <lineage>
        <taxon>Eukaryota</taxon>
        <taxon>Fungi</taxon>
        <taxon>Dikarya</taxon>
        <taxon>Basidiomycota</taxon>
        <taxon>Agaricomycotina</taxon>
        <taxon>Agaricomycetes</taxon>
        <taxon>Agaricomycetidae</taxon>
        <taxon>Agaricales</taxon>
        <taxon>Tricholomatineae</taxon>
        <taxon>Lyophyllaceae</taxon>
        <taxon>Tricholomella</taxon>
    </lineage>
</organism>
<feature type="transmembrane region" description="Helical" evidence="6">
    <location>
        <begin position="178"/>
        <end position="201"/>
    </location>
</feature>
<evidence type="ECO:0000256" key="5">
    <source>
        <dbReference type="ARBA" id="ARBA00023136"/>
    </source>
</evidence>
<evidence type="ECO:0000313" key="8">
    <source>
        <dbReference type="Proteomes" id="UP000565441"/>
    </source>
</evidence>
<comment type="caution">
    <text evidence="7">The sequence shown here is derived from an EMBL/GenBank/DDBJ whole genome shotgun (WGS) entry which is preliminary data.</text>
</comment>
<evidence type="ECO:0000256" key="3">
    <source>
        <dbReference type="ARBA" id="ARBA00022692"/>
    </source>
</evidence>
<sequence>MAGNGFFVLKASVRSIYSPEVPSTDGSETATVLVACAAYFYMHDYPATAKFLTPEERQTVLAMLKEDSQGLATHYDRKFVWQAMKDYKTYIQMGIYLGLLLTVYAIALFAPTIVKELGYTAAHAQLLTVPIFVAGCITTLFFGWLSDRYVLRGPVVIGCVIVSMIGFIVLYTQEKPGAAYAGAVIAAMGAFPTIAIDLAWAGSAVGGDVRKGTAIQKWEAEADLLQASHLLWWLVQEILEVSARRSYT</sequence>
<evidence type="ECO:0000313" key="7">
    <source>
        <dbReference type="EMBL" id="KAF5386209.1"/>
    </source>
</evidence>
<dbReference type="PANTHER" id="PTHR43791">
    <property type="entry name" value="PERMEASE-RELATED"/>
    <property type="match status" value="1"/>
</dbReference>
<reference evidence="7 8" key="1">
    <citation type="journal article" date="2020" name="ISME J.">
        <title>Uncovering the hidden diversity of litter-decomposition mechanisms in mushroom-forming fungi.</title>
        <authorList>
            <person name="Floudas D."/>
            <person name="Bentzer J."/>
            <person name="Ahren D."/>
            <person name="Johansson T."/>
            <person name="Persson P."/>
            <person name="Tunlid A."/>
        </authorList>
    </citation>
    <scope>NUCLEOTIDE SEQUENCE [LARGE SCALE GENOMIC DNA]</scope>
    <source>
        <strain evidence="7 8">CBS 661.87</strain>
    </source>
</reference>
<dbReference type="EMBL" id="JAACJP010000003">
    <property type="protein sequence ID" value="KAF5386209.1"/>
    <property type="molecule type" value="Genomic_DNA"/>
</dbReference>
<name>A0A8H5HN77_9AGAR</name>
<dbReference type="GO" id="GO:0022857">
    <property type="term" value="F:transmembrane transporter activity"/>
    <property type="evidence" value="ECO:0007669"/>
    <property type="project" value="InterPro"/>
</dbReference>
<dbReference type="SUPFAM" id="SSF103473">
    <property type="entry name" value="MFS general substrate transporter"/>
    <property type="match status" value="1"/>
</dbReference>
<dbReference type="InterPro" id="IPR011701">
    <property type="entry name" value="MFS"/>
</dbReference>
<keyword evidence="2" id="KW-0813">Transport</keyword>
<keyword evidence="4 6" id="KW-1133">Transmembrane helix</keyword>
<dbReference type="InterPro" id="IPR036259">
    <property type="entry name" value="MFS_trans_sf"/>
</dbReference>